<accession>A0A848IY91</accession>
<organism evidence="1 2">
    <name type="scientific">Marinigracilibium pacificum</name>
    <dbReference type="NCBI Taxonomy" id="2729599"/>
    <lineage>
        <taxon>Bacteria</taxon>
        <taxon>Pseudomonadati</taxon>
        <taxon>Bacteroidota</taxon>
        <taxon>Cytophagia</taxon>
        <taxon>Cytophagales</taxon>
        <taxon>Flammeovirgaceae</taxon>
        <taxon>Marinigracilibium</taxon>
    </lineage>
</organism>
<protein>
    <submittedName>
        <fullName evidence="1">Uncharacterized protein</fullName>
    </submittedName>
</protein>
<keyword evidence="2" id="KW-1185">Reference proteome</keyword>
<dbReference type="RefSeq" id="WP_169682210.1">
    <property type="nucleotide sequence ID" value="NZ_JABBNU010000007.1"/>
</dbReference>
<comment type="caution">
    <text evidence="1">The sequence shown here is derived from an EMBL/GenBank/DDBJ whole genome shotgun (WGS) entry which is preliminary data.</text>
</comment>
<evidence type="ECO:0000313" key="1">
    <source>
        <dbReference type="EMBL" id="NMM49257.1"/>
    </source>
</evidence>
<dbReference type="Proteomes" id="UP000559010">
    <property type="component" value="Unassembled WGS sequence"/>
</dbReference>
<reference evidence="1 2" key="1">
    <citation type="submission" date="2020-04" db="EMBL/GenBank/DDBJ databases">
        <title>Flammeovirgaceae bacterium KN852 isolated from deep sea.</title>
        <authorList>
            <person name="Zhang D.-C."/>
        </authorList>
    </citation>
    <scope>NUCLEOTIDE SEQUENCE [LARGE SCALE GENOMIC DNA]</scope>
    <source>
        <strain evidence="1 2">KN852</strain>
    </source>
</reference>
<dbReference type="EMBL" id="JABBNU010000007">
    <property type="protein sequence ID" value="NMM49257.1"/>
    <property type="molecule type" value="Genomic_DNA"/>
</dbReference>
<gene>
    <name evidence="1" type="ORF">HH304_12670</name>
</gene>
<name>A0A848IY91_9BACT</name>
<sequence length="197" mass="23210">MKFDLTDEEKECLNEVDFWKLSRTVNNKLEGFLYNLQAEYEQILKTSQPLNIQGLSTNHKKISKGNNYKGLPYLVLDYPSIFDRENILTIRTMIWWGNFISINLLIKGSFLKNLKSTIKSKNNFLSQKKLYFCVDASPWNHDFSPGSYISHELLTEDIFENHSINFIKLGKFCNVSDIDQWQEFCLTNFKHLIYTLK</sequence>
<evidence type="ECO:0000313" key="2">
    <source>
        <dbReference type="Proteomes" id="UP000559010"/>
    </source>
</evidence>
<proteinExistence type="predicted"/>
<dbReference type="AlphaFoldDB" id="A0A848IY91"/>